<evidence type="ECO:0000313" key="11">
    <source>
        <dbReference type="Proteomes" id="UP001363151"/>
    </source>
</evidence>
<name>A0ABR1G541_AURAN</name>
<keyword evidence="3" id="KW-0812">Transmembrane</keyword>
<dbReference type="Pfam" id="PF04117">
    <property type="entry name" value="Mpv17_PMP22"/>
    <property type="match status" value="1"/>
</dbReference>
<dbReference type="Pfam" id="PF13456">
    <property type="entry name" value="RVT_3"/>
    <property type="match status" value="1"/>
</dbReference>
<evidence type="ECO:0000256" key="3">
    <source>
        <dbReference type="ARBA" id="ARBA00022692"/>
    </source>
</evidence>
<dbReference type="Gene3D" id="3.30.160.60">
    <property type="entry name" value="Classic Zinc Finger"/>
    <property type="match status" value="1"/>
</dbReference>
<dbReference type="PANTHER" id="PTHR46387:SF2">
    <property type="entry name" value="RIBONUCLEASE HI"/>
    <property type="match status" value="1"/>
</dbReference>
<feature type="domain" description="RNase H type-1" evidence="9">
    <location>
        <begin position="169"/>
        <end position="321"/>
    </location>
</feature>
<keyword evidence="6" id="KW-0862">Zinc</keyword>
<dbReference type="InterPro" id="IPR007248">
    <property type="entry name" value="Mpv17_PMP22"/>
</dbReference>
<gene>
    <name evidence="10" type="ORF">SO694_00081024</name>
</gene>
<keyword evidence="6" id="KW-0479">Metal-binding</keyword>
<protein>
    <submittedName>
        <fullName evidence="10">Peroxisomal membrane protein</fullName>
    </submittedName>
</protein>
<keyword evidence="11" id="KW-1185">Reference proteome</keyword>
<dbReference type="Proteomes" id="UP001363151">
    <property type="component" value="Unassembled WGS sequence"/>
</dbReference>
<feature type="domain" description="C2H2-type" evidence="8">
    <location>
        <begin position="87"/>
        <end position="116"/>
    </location>
</feature>
<dbReference type="InterPro" id="IPR036236">
    <property type="entry name" value="Znf_C2H2_sf"/>
</dbReference>
<evidence type="ECO:0000256" key="1">
    <source>
        <dbReference type="ARBA" id="ARBA00004141"/>
    </source>
</evidence>
<proteinExistence type="inferred from homology"/>
<dbReference type="InterPro" id="IPR002156">
    <property type="entry name" value="RNaseH_domain"/>
</dbReference>
<organism evidence="10 11">
    <name type="scientific">Aureococcus anophagefferens</name>
    <name type="common">Harmful bloom alga</name>
    <dbReference type="NCBI Taxonomy" id="44056"/>
    <lineage>
        <taxon>Eukaryota</taxon>
        <taxon>Sar</taxon>
        <taxon>Stramenopiles</taxon>
        <taxon>Ochrophyta</taxon>
        <taxon>Pelagophyceae</taxon>
        <taxon>Pelagomonadales</taxon>
        <taxon>Pelagomonadaceae</taxon>
        <taxon>Aureococcus</taxon>
    </lineage>
</organism>
<comment type="similarity">
    <text evidence="2">Belongs to the peroxisomal membrane protein PXMP2/4 family.</text>
</comment>
<evidence type="ECO:0000256" key="2">
    <source>
        <dbReference type="ARBA" id="ARBA00006824"/>
    </source>
</evidence>
<dbReference type="EMBL" id="JBBJCI010000119">
    <property type="protein sequence ID" value="KAK7248184.1"/>
    <property type="molecule type" value="Genomic_DNA"/>
</dbReference>
<dbReference type="Pfam" id="PF00096">
    <property type="entry name" value="zf-C2H2"/>
    <property type="match status" value="1"/>
</dbReference>
<dbReference type="InterPro" id="IPR012337">
    <property type="entry name" value="RNaseH-like_sf"/>
</dbReference>
<feature type="domain" description="C2H2-type" evidence="8">
    <location>
        <begin position="116"/>
        <end position="145"/>
    </location>
</feature>
<evidence type="ECO:0000256" key="4">
    <source>
        <dbReference type="ARBA" id="ARBA00022989"/>
    </source>
</evidence>
<keyword evidence="6" id="KW-0863">Zinc-finger</keyword>
<reference evidence="10 11" key="1">
    <citation type="submission" date="2024-03" db="EMBL/GenBank/DDBJ databases">
        <title>Aureococcus anophagefferens CCMP1851 and Kratosvirus quantuckense: Draft genome of a second virus-susceptible host strain in the model system.</title>
        <authorList>
            <person name="Chase E."/>
            <person name="Truchon A.R."/>
            <person name="Schepens W."/>
            <person name="Wilhelm S.W."/>
        </authorList>
    </citation>
    <scope>NUCLEOTIDE SEQUENCE [LARGE SCALE GENOMIC DNA]</scope>
    <source>
        <strain evidence="10 11">CCMP1851</strain>
    </source>
</reference>
<dbReference type="PANTHER" id="PTHR46387">
    <property type="entry name" value="POLYNUCLEOTIDYL TRANSFERASE, RIBONUCLEASE H-LIKE SUPERFAMILY PROTEIN"/>
    <property type="match status" value="1"/>
</dbReference>
<dbReference type="PROSITE" id="PS50879">
    <property type="entry name" value="RNASE_H_1"/>
    <property type="match status" value="1"/>
</dbReference>
<evidence type="ECO:0000259" key="9">
    <source>
        <dbReference type="PROSITE" id="PS50879"/>
    </source>
</evidence>
<keyword evidence="5" id="KW-0472">Membrane</keyword>
<keyword evidence="4" id="KW-1133">Transmembrane helix</keyword>
<dbReference type="SUPFAM" id="SSF57667">
    <property type="entry name" value="beta-beta-alpha zinc fingers"/>
    <property type="match status" value="1"/>
</dbReference>
<evidence type="ECO:0000256" key="7">
    <source>
        <dbReference type="SAM" id="MobiDB-lite"/>
    </source>
</evidence>
<evidence type="ECO:0000256" key="6">
    <source>
        <dbReference type="PROSITE-ProRule" id="PRU00042"/>
    </source>
</evidence>
<evidence type="ECO:0000313" key="10">
    <source>
        <dbReference type="EMBL" id="KAK7248184.1"/>
    </source>
</evidence>
<dbReference type="InterPro" id="IPR013087">
    <property type="entry name" value="Znf_C2H2_type"/>
</dbReference>
<sequence>MRPLCGCYAAAMPVYARLVYAWWSAPSAYHAAPSTENSRCAGASNVHRGISLWERSRQQQRFTSSRGARYDTLIADEDSYDHDRGEYVCGICDRGWPRLNSLRQHLASGAHDGANYECRGCGRTFSRAAQLTQHHRSSSSCGDVDERLGRLLVRHYSEMGTLRLTNGASRHEATLRFDGSAKPNPGRGGAGYVLSDHDGRVVETGCVRIGSARCTNNMAEYVGLIQGLKSARRQGIRGTLRVQGDSQLVVNQLKGIFEVRSAKLESPRRRPTTGARCRSARNADRVRSQVSSTTVPSKFWSDVVAAGSLGLAGDLICQAAEGRRDVDVRRAASLALFSGAYSGGLLHVLYGYLPRWTAAVGRAAGVAALSRPSSRLHGAGCSLLDNAHCGLVYIPAYFFAVGALQGQSPGQARAALGAEWATAYASCSAFWIPYSFANFSYVAAAHRVKFVAVGNLAWSVAIDFIAHRDRAPVAAARGS</sequence>
<dbReference type="SUPFAM" id="SSF53098">
    <property type="entry name" value="Ribonuclease H-like"/>
    <property type="match status" value="1"/>
</dbReference>
<evidence type="ECO:0000259" key="8">
    <source>
        <dbReference type="PROSITE" id="PS50157"/>
    </source>
</evidence>
<comment type="subcellular location">
    <subcellularLocation>
        <location evidence="1">Membrane</location>
        <topology evidence="1">Multi-pass membrane protein</topology>
    </subcellularLocation>
</comment>
<feature type="region of interest" description="Disordered" evidence="7">
    <location>
        <begin position="267"/>
        <end position="289"/>
    </location>
</feature>
<dbReference type="InterPro" id="IPR036397">
    <property type="entry name" value="RNaseH_sf"/>
</dbReference>
<dbReference type="Gene3D" id="3.30.420.10">
    <property type="entry name" value="Ribonuclease H-like superfamily/Ribonuclease H"/>
    <property type="match status" value="1"/>
</dbReference>
<evidence type="ECO:0000256" key="5">
    <source>
        <dbReference type="ARBA" id="ARBA00023136"/>
    </source>
</evidence>
<dbReference type="PROSITE" id="PS50157">
    <property type="entry name" value="ZINC_FINGER_C2H2_2"/>
    <property type="match status" value="2"/>
</dbReference>
<comment type="caution">
    <text evidence="10">The sequence shown here is derived from an EMBL/GenBank/DDBJ whole genome shotgun (WGS) entry which is preliminary data.</text>
</comment>
<accession>A0ABR1G541</accession>
<dbReference type="CDD" id="cd09279">
    <property type="entry name" value="RNase_HI_like"/>
    <property type="match status" value="1"/>
</dbReference>